<dbReference type="Proteomes" id="UP001139502">
    <property type="component" value="Unassembled WGS sequence"/>
</dbReference>
<dbReference type="AlphaFoldDB" id="A0A9X2KK63"/>
<organism evidence="1 2">
    <name type="scientific">Rothia santali</name>
    <dbReference type="NCBI Taxonomy" id="2949643"/>
    <lineage>
        <taxon>Bacteria</taxon>
        <taxon>Bacillati</taxon>
        <taxon>Actinomycetota</taxon>
        <taxon>Actinomycetes</taxon>
        <taxon>Micrococcales</taxon>
        <taxon>Micrococcaceae</taxon>
        <taxon>Rothia</taxon>
    </lineage>
</organism>
<protein>
    <submittedName>
        <fullName evidence="1">Uncharacterized protein</fullName>
    </submittedName>
</protein>
<sequence length="182" mass="19904">MSSTATPAAVRLHFQRVHNSQTLKGIAWRVIQRHDVPAVEHLVRRQVRGADSWSLQPGTHGMAAYSRSGSLVAAVLATRGRSFAEHPNLFLTVAAHPSWGGTGLELAGLILLERFLAQRGFTGGMLFGACSSLDAQHYQQAGYEISRPHEPLRLPGGKIMVSPNPQAPCWFYRRPLAEETTA</sequence>
<reference evidence="1" key="1">
    <citation type="submission" date="2022-06" db="EMBL/GenBank/DDBJ databases">
        <title>Rothia sp. isolated from sandalwood seedling.</title>
        <authorList>
            <person name="Tuikhar N."/>
            <person name="Kirdat K."/>
            <person name="Thorat V."/>
            <person name="Swetha P."/>
            <person name="Padma S."/>
            <person name="Sundararaj R."/>
            <person name="Yadav A."/>
        </authorList>
    </citation>
    <scope>NUCLEOTIDE SEQUENCE</scope>
    <source>
        <strain evidence="1">AR01</strain>
    </source>
</reference>
<dbReference type="RefSeq" id="WP_254164515.1">
    <property type="nucleotide sequence ID" value="NZ_JANAFB010000002.1"/>
</dbReference>
<keyword evidence="2" id="KW-1185">Reference proteome</keyword>
<dbReference type="EMBL" id="JANAFB010000002">
    <property type="protein sequence ID" value="MCP3424706.1"/>
    <property type="molecule type" value="Genomic_DNA"/>
</dbReference>
<comment type="caution">
    <text evidence="1">The sequence shown here is derived from an EMBL/GenBank/DDBJ whole genome shotgun (WGS) entry which is preliminary data.</text>
</comment>
<evidence type="ECO:0000313" key="1">
    <source>
        <dbReference type="EMBL" id="MCP3424706.1"/>
    </source>
</evidence>
<gene>
    <name evidence="1" type="ORF">NBM05_01310</name>
</gene>
<evidence type="ECO:0000313" key="2">
    <source>
        <dbReference type="Proteomes" id="UP001139502"/>
    </source>
</evidence>
<accession>A0A9X2KK63</accession>
<name>A0A9X2KK63_9MICC</name>
<proteinExistence type="predicted"/>